<gene>
    <name evidence="1" type="ORF">NCTC12722_03261</name>
</gene>
<evidence type="ECO:0000313" key="1">
    <source>
        <dbReference type="EMBL" id="SUU86040.1"/>
    </source>
</evidence>
<accession>A0A380WAM2</accession>
<sequence>MKISLSSSMSTRIDNARDAVNVHFANISAQSASIDAVHTRKREIAAQVKAGEPAPDAFSQEAELRDITVAELSDIVLAKPCPIAAADARELERQRSLLAVEAAKTPAEIDAALSALTSA</sequence>
<organism evidence="1 2">
    <name type="scientific">Afipia felis</name>
    <name type="common">Cat scratch disease bacillus</name>
    <dbReference type="NCBI Taxonomy" id="1035"/>
    <lineage>
        <taxon>Bacteria</taxon>
        <taxon>Pseudomonadati</taxon>
        <taxon>Pseudomonadota</taxon>
        <taxon>Alphaproteobacteria</taxon>
        <taxon>Hyphomicrobiales</taxon>
        <taxon>Nitrobacteraceae</taxon>
        <taxon>Afipia</taxon>
    </lineage>
</organism>
<reference evidence="1 2" key="1">
    <citation type="submission" date="2018-06" db="EMBL/GenBank/DDBJ databases">
        <authorList>
            <consortium name="Pathogen Informatics"/>
            <person name="Doyle S."/>
        </authorList>
    </citation>
    <scope>NUCLEOTIDE SEQUENCE [LARGE SCALE GENOMIC DNA]</scope>
    <source>
        <strain evidence="1 2">NCTC12722</strain>
    </source>
</reference>
<evidence type="ECO:0000313" key="2">
    <source>
        <dbReference type="Proteomes" id="UP000254343"/>
    </source>
</evidence>
<dbReference type="RefSeq" id="WP_002716866.1">
    <property type="nucleotide sequence ID" value="NZ_UFSI01000001.1"/>
</dbReference>
<name>A0A380WAM2_AFIFE</name>
<protein>
    <submittedName>
        <fullName evidence="1">Uncharacterized protein</fullName>
    </submittedName>
</protein>
<dbReference type="EMBL" id="UIGB01000001">
    <property type="protein sequence ID" value="SUU86040.1"/>
    <property type="molecule type" value="Genomic_DNA"/>
</dbReference>
<proteinExistence type="predicted"/>
<dbReference type="AlphaFoldDB" id="A0A380WAM2"/>
<dbReference type="Proteomes" id="UP000254343">
    <property type="component" value="Unassembled WGS sequence"/>
</dbReference>